<protein>
    <recommendedName>
        <fullName evidence="4">Integral membrane protein</fullName>
    </recommendedName>
</protein>
<keyword evidence="3" id="KW-1185">Reference proteome</keyword>
<dbReference type="RefSeq" id="WP_125071996.1">
    <property type="nucleotide sequence ID" value="NZ_QWZQ01000015.1"/>
</dbReference>
<accession>A0A426D7X6</accession>
<dbReference type="AlphaFoldDB" id="A0A426D7X6"/>
<feature type="transmembrane region" description="Helical" evidence="1">
    <location>
        <begin position="39"/>
        <end position="62"/>
    </location>
</feature>
<sequence>MRFSKRYHLFEWLINLLLVIGPVILIGLGLLGTGGWIEMVLGTAFMIPISLGCTIFYGWLYFQPTPHHLAGYQWGLLAFYLLGLVGSLIMTTFAWNLS</sequence>
<dbReference type="Proteomes" id="UP000283633">
    <property type="component" value="Unassembled WGS sequence"/>
</dbReference>
<comment type="caution">
    <text evidence="2">The sequence shown here is derived from an EMBL/GenBank/DDBJ whole genome shotgun (WGS) entry which is preliminary data.</text>
</comment>
<keyword evidence="1" id="KW-0812">Transmembrane</keyword>
<evidence type="ECO:0000313" key="2">
    <source>
        <dbReference type="EMBL" id="RRK10702.1"/>
    </source>
</evidence>
<evidence type="ECO:0000313" key="3">
    <source>
        <dbReference type="Proteomes" id="UP000283633"/>
    </source>
</evidence>
<dbReference type="EMBL" id="QWZQ01000015">
    <property type="protein sequence ID" value="RRK10702.1"/>
    <property type="molecule type" value="Genomic_DNA"/>
</dbReference>
<keyword evidence="1" id="KW-1133">Transmembrane helix</keyword>
<keyword evidence="1" id="KW-0472">Membrane</keyword>
<name>A0A426D7X6_9LACO</name>
<dbReference type="OrthoDB" id="9890411at2"/>
<organism evidence="2 3">
    <name type="scientific">Lactiplantibacillus garii</name>
    <dbReference type="NCBI Taxonomy" id="2306423"/>
    <lineage>
        <taxon>Bacteria</taxon>
        <taxon>Bacillati</taxon>
        <taxon>Bacillota</taxon>
        <taxon>Bacilli</taxon>
        <taxon>Lactobacillales</taxon>
        <taxon>Lactobacillaceae</taxon>
        <taxon>Lactiplantibacillus</taxon>
    </lineage>
</organism>
<reference evidence="2 3" key="1">
    <citation type="submission" date="2018-08" db="EMBL/GenBank/DDBJ databases">
        <title>Genome Lactobacillus garii FI11369.</title>
        <authorList>
            <person name="Diaz M."/>
            <person name="Narbad A."/>
        </authorList>
    </citation>
    <scope>NUCLEOTIDE SEQUENCE [LARGE SCALE GENOMIC DNA]</scope>
    <source>
        <strain evidence="2 3">FI11369</strain>
    </source>
</reference>
<feature type="transmembrane region" description="Helical" evidence="1">
    <location>
        <begin position="74"/>
        <end position="95"/>
    </location>
</feature>
<gene>
    <name evidence="2" type="ORF">D1831_05860</name>
</gene>
<feature type="transmembrane region" description="Helical" evidence="1">
    <location>
        <begin position="12"/>
        <end position="33"/>
    </location>
</feature>
<evidence type="ECO:0008006" key="4">
    <source>
        <dbReference type="Google" id="ProtNLM"/>
    </source>
</evidence>
<proteinExistence type="predicted"/>
<evidence type="ECO:0000256" key="1">
    <source>
        <dbReference type="SAM" id="Phobius"/>
    </source>
</evidence>